<feature type="non-terminal residue" evidence="3">
    <location>
        <position position="198"/>
    </location>
</feature>
<sequence length="198" mass="21188">MEVKTDLLQLNPQDTVAVALRDIARGETVHVCGAAYRAAEAIPFGHKMALRNMKPGEPVIKYGFPIGKTTCAVAAGSWVHTHNLKTSLSGTLTYTYAPRHVPAAPPQGLPDTFDGYVRADGSVGIRNEVWIIPTVGCVNQTARILQERGNARFGGVCDGVFAFPHTAGCSQLGDDLETAQKILAGLVRHPNAVSYTHL</sequence>
<evidence type="ECO:0000256" key="1">
    <source>
        <dbReference type="ARBA" id="ARBA00023239"/>
    </source>
</evidence>
<name>A0A9D1NIB7_9FIRM</name>
<proteinExistence type="predicted"/>
<gene>
    <name evidence="3" type="ORF">IAC74_05935</name>
</gene>
<accession>A0A9D1NIB7</accession>
<organism evidence="3 4">
    <name type="scientific">Candidatus Aphodoplasma excrementigallinarum</name>
    <dbReference type="NCBI Taxonomy" id="2840673"/>
    <lineage>
        <taxon>Bacteria</taxon>
        <taxon>Bacillati</taxon>
        <taxon>Bacillota</taxon>
        <taxon>Clostridia</taxon>
        <taxon>Eubacteriales</taxon>
        <taxon>Candidatus Aphodoplasma</taxon>
    </lineage>
</organism>
<dbReference type="Pfam" id="PF04295">
    <property type="entry name" value="GD_AH_second"/>
    <property type="match status" value="1"/>
</dbReference>
<dbReference type="PANTHER" id="PTHR30536:SF5">
    <property type="entry name" value="ALTRONATE DEHYDRATASE"/>
    <property type="match status" value="1"/>
</dbReference>
<keyword evidence="1" id="KW-0456">Lyase</keyword>
<keyword evidence="3" id="KW-0378">Hydrolase</keyword>
<evidence type="ECO:0000313" key="4">
    <source>
        <dbReference type="Proteomes" id="UP000886743"/>
    </source>
</evidence>
<dbReference type="Pfam" id="PF08666">
    <property type="entry name" value="SAF"/>
    <property type="match status" value="1"/>
</dbReference>
<protein>
    <submittedName>
        <fullName evidence="3">UxaA family hydrolase</fullName>
    </submittedName>
</protein>
<evidence type="ECO:0000313" key="3">
    <source>
        <dbReference type="EMBL" id="HIV03097.1"/>
    </source>
</evidence>
<dbReference type="AlphaFoldDB" id="A0A9D1NIB7"/>
<dbReference type="GO" id="GO:0016829">
    <property type="term" value="F:lyase activity"/>
    <property type="evidence" value="ECO:0007669"/>
    <property type="project" value="UniProtKB-KW"/>
</dbReference>
<reference evidence="3" key="1">
    <citation type="submission" date="2020-10" db="EMBL/GenBank/DDBJ databases">
        <authorList>
            <person name="Gilroy R."/>
        </authorList>
    </citation>
    <scope>NUCLEOTIDE SEQUENCE</scope>
    <source>
        <strain evidence="3">4920</strain>
    </source>
</reference>
<dbReference type="InterPro" id="IPR007392">
    <property type="entry name" value="GD_AH_second"/>
</dbReference>
<dbReference type="PANTHER" id="PTHR30536">
    <property type="entry name" value="ALTRONATE/GALACTARATE DEHYDRATASE"/>
    <property type="match status" value="1"/>
</dbReference>
<dbReference type="Gene3D" id="2.30.130.110">
    <property type="match status" value="1"/>
</dbReference>
<dbReference type="CDD" id="cd11613">
    <property type="entry name" value="SAF_AH_GD"/>
    <property type="match status" value="1"/>
</dbReference>
<dbReference type="InterPro" id="IPR013974">
    <property type="entry name" value="SAF"/>
</dbReference>
<dbReference type="InterPro" id="IPR044144">
    <property type="entry name" value="SAF_UxaA/GarD"/>
</dbReference>
<dbReference type="GO" id="GO:0016787">
    <property type="term" value="F:hydrolase activity"/>
    <property type="evidence" value="ECO:0007669"/>
    <property type="project" value="UniProtKB-KW"/>
</dbReference>
<dbReference type="Proteomes" id="UP000886743">
    <property type="component" value="Unassembled WGS sequence"/>
</dbReference>
<dbReference type="InterPro" id="IPR052172">
    <property type="entry name" value="UxaA_altronate/galactarate_dh"/>
</dbReference>
<dbReference type="EMBL" id="DVOF01000173">
    <property type="protein sequence ID" value="HIV03097.1"/>
    <property type="molecule type" value="Genomic_DNA"/>
</dbReference>
<evidence type="ECO:0000259" key="2">
    <source>
        <dbReference type="SMART" id="SM00858"/>
    </source>
</evidence>
<dbReference type="GO" id="GO:0019698">
    <property type="term" value="P:D-galacturonate catabolic process"/>
    <property type="evidence" value="ECO:0007669"/>
    <property type="project" value="TreeGrafter"/>
</dbReference>
<feature type="domain" description="SAF" evidence="2">
    <location>
        <begin position="14"/>
        <end position="85"/>
    </location>
</feature>
<dbReference type="SMART" id="SM00858">
    <property type="entry name" value="SAF"/>
    <property type="match status" value="1"/>
</dbReference>
<comment type="caution">
    <text evidence="3">The sequence shown here is derived from an EMBL/GenBank/DDBJ whole genome shotgun (WGS) entry which is preliminary data.</text>
</comment>
<reference evidence="3" key="2">
    <citation type="journal article" date="2021" name="PeerJ">
        <title>Extensive microbial diversity within the chicken gut microbiome revealed by metagenomics and culture.</title>
        <authorList>
            <person name="Gilroy R."/>
            <person name="Ravi A."/>
            <person name="Getino M."/>
            <person name="Pursley I."/>
            <person name="Horton D.L."/>
            <person name="Alikhan N.F."/>
            <person name="Baker D."/>
            <person name="Gharbi K."/>
            <person name="Hall N."/>
            <person name="Watson M."/>
            <person name="Adriaenssens E.M."/>
            <person name="Foster-Nyarko E."/>
            <person name="Jarju S."/>
            <person name="Secka A."/>
            <person name="Antonio M."/>
            <person name="Oren A."/>
            <person name="Chaudhuri R.R."/>
            <person name="La Ragione R."/>
            <person name="Hildebrand F."/>
            <person name="Pallen M.J."/>
        </authorList>
    </citation>
    <scope>NUCLEOTIDE SEQUENCE</scope>
    <source>
        <strain evidence="3">4920</strain>
    </source>
</reference>